<organism evidence="3 4">
    <name type="scientific">Qipengyuania pacifica</name>
    <dbReference type="NCBI Taxonomy" id="2860199"/>
    <lineage>
        <taxon>Bacteria</taxon>
        <taxon>Pseudomonadati</taxon>
        <taxon>Pseudomonadota</taxon>
        <taxon>Alphaproteobacteria</taxon>
        <taxon>Sphingomonadales</taxon>
        <taxon>Erythrobacteraceae</taxon>
        <taxon>Qipengyuania</taxon>
    </lineage>
</organism>
<comment type="caution">
    <text evidence="3">The sequence shown here is derived from an EMBL/GenBank/DDBJ whole genome shotgun (WGS) entry which is preliminary data.</text>
</comment>
<evidence type="ECO:0000313" key="4">
    <source>
        <dbReference type="Proteomes" id="UP000776651"/>
    </source>
</evidence>
<evidence type="ECO:0000313" key="3">
    <source>
        <dbReference type="EMBL" id="MBX7487492.1"/>
    </source>
</evidence>
<sequence length="150" mass="16065">MDVNTPDQPTATATPIDPAEASFDIVARQESTEAAVADLRSDLDRVKARIGRAARPALGTGDEAAPEVKGFVDGYLRRGATQEIKSITAGVPGDGGYAVPRQIDAAIARQLTEISPIRLAGLKYHEQNEVKEPLPTSIAALRHPFRLVRL</sequence>
<dbReference type="InterPro" id="IPR024455">
    <property type="entry name" value="Phage_capsid"/>
</dbReference>
<evidence type="ECO:0000256" key="1">
    <source>
        <dbReference type="ARBA" id="ARBA00004328"/>
    </source>
</evidence>
<dbReference type="Proteomes" id="UP000776651">
    <property type="component" value="Unassembled WGS sequence"/>
</dbReference>
<keyword evidence="4" id="KW-1185">Reference proteome</keyword>
<reference evidence="3 4" key="1">
    <citation type="submission" date="2021-08" db="EMBL/GenBank/DDBJ databases">
        <title>Comparative Genomics Analysis of the Genus Qipengyuania Reveals Extensive Genetic Diversity and Metabolic Versatility, Including the Description of Fifteen Novel Species.</title>
        <authorList>
            <person name="Liu Y."/>
        </authorList>
    </citation>
    <scope>NUCLEOTIDE SEQUENCE [LARGE SCALE GENOMIC DNA]</scope>
    <source>
        <strain evidence="3 4">GH25</strain>
    </source>
</reference>
<evidence type="ECO:0000256" key="2">
    <source>
        <dbReference type="SAM" id="MobiDB-lite"/>
    </source>
</evidence>
<proteinExistence type="predicted"/>
<accession>A0ABS7JBW2</accession>
<dbReference type="EMBL" id="JAIGNQ010000001">
    <property type="protein sequence ID" value="MBX7487492.1"/>
    <property type="molecule type" value="Genomic_DNA"/>
</dbReference>
<gene>
    <name evidence="3" type="ORF">K3177_03090</name>
</gene>
<dbReference type="NCBIfam" id="TIGR01554">
    <property type="entry name" value="major_cap_HK97"/>
    <property type="match status" value="1"/>
</dbReference>
<feature type="compositionally biased region" description="Polar residues" evidence="2">
    <location>
        <begin position="1"/>
        <end position="13"/>
    </location>
</feature>
<name>A0ABS7JBW2_9SPHN</name>
<protein>
    <submittedName>
        <fullName evidence="3">Phage major capsid protein</fullName>
    </submittedName>
</protein>
<feature type="region of interest" description="Disordered" evidence="2">
    <location>
        <begin position="1"/>
        <end position="21"/>
    </location>
</feature>
<comment type="subcellular location">
    <subcellularLocation>
        <location evidence="1">Virion</location>
    </subcellularLocation>
</comment>
<dbReference type="RefSeq" id="WP_221596959.1">
    <property type="nucleotide sequence ID" value="NZ_JAIGNQ010000001.1"/>
</dbReference>